<evidence type="ECO:0000256" key="5">
    <source>
        <dbReference type="ARBA" id="ARBA00022679"/>
    </source>
</evidence>
<dbReference type="Proteomes" id="UP000474757">
    <property type="component" value="Unassembled WGS sequence"/>
</dbReference>
<dbReference type="GO" id="GO:0000155">
    <property type="term" value="F:phosphorelay sensor kinase activity"/>
    <property type="evidence" value="ECO:0007669"/>
    <property type="project" value="InterPro"/>
</dbReference>
<keyword evidence="7 12" id="KW-0418">Kinase</keyword>
<evidence type="ECO:0000256" key="4">
    <source>
        <dbReference type="ARBA" id="ARBA00022553"/>
    </source>
</evidence>
<dbReference type="InterPro" id="IPR003594">
    <property type="entry name" value="HATPase_dom"/>
</dbReference>
<gene>
    <name evidence="12" type="ORF">GZA08_01735</name>
</gene>
<keyword evidence="5" id="KW-0808">Transferase</keyword>
<dbReference type="Gene3D" id="1.10.287.130">
    <property type="match status" value="1"/>
</dbReference>
<keyword evidence="8 10" id="KW-1133">Transmembrane helix</keyword>
<evidence type="ECO:0000256" key="9">
    <source>
        <dbReference type="ARBA" id="ARBA00023136"/>
    </source>
</evidence>
<dbReference type="InterPro" id="IPR005467">
    <property type="entry name" value="His_kinase_dom"/>
</dbReference>
<dbReference type="InterPro" id="IPR036097">
    <property type="entry name" value="HisK_dim/P_sf"/>
</dbReference>
<keyword evidence="4" id="KW-0597">Phosphoprotein</keyword>
<comment type="catalytic activity">
    <reaction evidence="1">
        <text>ATP + protein L-histidine = ADP + protein N-phospho-L-histidine.</text>
        <dbReference type="EC" id="2.7.13.3"/>
    </reaction>
</comment>
<keyword evidence="13" id="KW-1185">Reference proteome</keyword>
<dbReference type="InterPro" id="IPR050428">
    <property type="entry name" value="TCS_sensor_his_kinase"/>
</dbReference>
<dbReference type="Pfam" id="PF02518">
    <property type="entry name" value="HATPase_c"/>
    <property type="match status" value="1"/>
</dbReference>
<dbReference type="PANTHER" id="PTHR45436:SF5">
    <property type="entry name" value="SENSOR HISTIDINE KINASE TRCS"/>
    <property type="match status" value="1"/>
</dbReference>
<evidence type="ECO:0000259" key="11">
    <source>
        <dbReference type="PROSITE" id="PS50109"/>
    </source>
</evidence>
<keyword evidence="9 10" id="KW-0472">Membrane</keyword>
<reference evidence="12 13" key="1">
    <citation type="submission" date="2020-02" db="EMBL/GenBank/DDBJ databases">
        <title>Pseudoroseicyclus tamarix, sp. nov., isolated from offshore sediment of a Tamarix chinensis forest.</title>
        <authorList>
            <person name="Gai Y."/>
        </authorList>
    </citation>
    <scope>NUCLEOTIDE SEQUENCE [LARGE SCALE GENOMIC DNA]</scope>
    <source>
        <strain evidence="12 13">CLL3-39</strain>
    </source>
</reference>
<evidence type="ECO:0000313" key="12">
    <source>
        <dbReference type="EMBL" id="NDU99693.1"/>
    </source>
</evidence>
<dbReference type="Pfam" id="PF00512">
    <property type="entry name" value="HisKA"/>
    <property type="match status" value="1"/>
</dbReference>
<name>A0A6B2JU37_9RHOB</name>
<dbReference type="InterPro" id="IPR036890">
    <property type="entry name" value="HATPase_C_sf"/>
</dbReference>
<sequence length="316" mass="33770">MRVKWRPSLALVIGLVLALVLCLPLAGIAAVQLLAPPMQTARAAVLVGLSVVAATAGLGWVLWRLLYRPIRALSARAEAVGRGRAGAEAPLRHYGTREMERTGRAVMEMSRILMGREAVLRSYADHATHELKAPLTVLRGAAELLDGDDIPPEERARLLARIDEAADRMTALLDAQRALARAQEPVMRGSTRVAPLMAGLSADHPEAEILLVADGMLPLTREALRLVLDHLIGNAVAHGAGEVRLTVGPEGLTVADDGPGVSAGNRSRIFDPFFTTRRADGGTGMGLPIVRRMLEAHGAEIMLREDGPGATFAIRF</sequence>
<evidence type="ECO:0000256" key="1">
    <source>
        <dbReference type="ARBA" id="ARBA00000085"/>
    </source>
</evidence>
<dbReference type="PROSITE" id="PS50109">
    <property type="entry name" value="HIS_KIN"/>
    <property type="match status" value="1"/>
</dbReference>
<comment type="subcellular location">
    <subcellularLocation>
        <location evidence="2">Membrane</location>
    </subcellularLocation>
</comment>
<dbReference type="EC" id="2.7.13.3" evidence="3"/>
<evidence type="ECO:0000256" key="3">
    <source>
        <dbReference type="ARBA" id="ARBA00012438"/>
    </source>
</evidence>
<dbReference type="Gene3D" id="6.10.340.10">
    <property type="match status" value="1"/>
</dbReference>
<protein>
    <recommendedName>
        <fullName evidence="3">histidine kinase</fullName>
        <ecNumber evidence="3">2.7.13.3</ecNumber>
    </recommendedName>
</protein>
<evidence type="ECO:0000256" key="8">
    <source>
        <dbReference type="ARBA" id="ARBA00022989"/>
    </source>
</evidence>
<dbReference type="CDD" id="cd00082">
    <property type="entry name" value="HisKA"/>
    <property type="match status" value="1"/>
</dbReference>
<dbReference type="AlphaFoldDB" id="A0A6B2JU37"/>
<organism evidence="12 13">
    <name type="scientific">Pseudoroseicyclus tamaricis</name>
    <dbReference type="NCBI Taxonomy" id="2705421"/>
    <lineage>
        <taxon>Bacteria</taxon>
        <taxon>Pseudomonadati</taxon>
        <taxon>Pseudomonadota</taxon>
        <taxon>Alphaproteobacteria</taxon>
        <taxon>Rhodobacterales</taxon>
        <taxon>Paracoccaceae</taxon>
        <taxon>Pseudoroseicyclus</taxon>
    </lineage>
</organism>
<accession>A0A6B2JU37</accession>
<feature type="transmembrane region" description="Helical" evidence="10">
    <location>
        <begin position="45"/>
        <end position="66"/>
    </location>
</feature>
<dbReference type="EMBL" id="JAAGAB010000001">
    <property type="protein sequence ID" value="NDU99693.1"/>
    <property type="molecule type" value="Genomic_DNA"/>
</dbReference>
<dbReference type="SUPFAM" id="SSF47384">
    <property type="entry name" value="Homodimeric domain of signal transducing histidine kinase"/>
    <property type="match status" value="1"/>
</dbReference>
<evidence type="ECO:0000256" key="2">
    <source>
        <dbReference type="ARBA" id="ARBA00004370"/>
    </source>
</evidence>
<dbReference type="InterPro" id="IPR004358">
    <property type="entry name" value="Sig_transdc_His_kin-like_C"/>
</dbReference>
<dbReference type="Gene3D" id="3.30.565.10">
    <property type="entry name" value="Histidine kinase-like ATPase, C-terminal domain"/>
    <property type="match status" value="1"/>
</dbReference>
<evidence type="ECO:0000256" key="7">
    <source>
        <dbReference type="ARBA" id="ARBA00022777"/>
    </source>
</evidence>
<dbReference type="SUPFAM" id="SSF55874">
    <property type="entry name" value="ATPase domain of HSP90 chaperone/DNA topoisomerase II/histidine kinase"/>
    <property type="match status" value="1"/>
</dbReference>
<evidence type="ECO:0000313" key="13">
    <source>
        <dbReference type="Proteomes" id="UP000474757"/>
    </source>
</evidence>
<dbReference type="PRINTS" id="PR00344">
    <property type="entry name" value="BCTRLSENSOR"/>
</dbReference>
<feature type="domain" description="Histidine kinase" evidence="11">
    <location>
        <begin position="126"/>
        <end position="316"/>
    </location>
</feature>
<keyword evidence="6 10" id="KW-0812">Transmembrane</keyword>
<comment type="caution">
    <text evidence="12">The sequence shown here is derived from an EMBL/GenBank/DDBJ whole genome shotgun (WGS) entry which is preliminary data.</text>
</comment>
<evidence type="ECO:0000256" key="6">
    <source>
        <dbReference type="ARBA" id="ARBA00022692"/>
    </source>
</evidence>
<dbReference type="GO" id="GO:0016020">
    <property type="term" value="C:membrane"/>
    <property type="evidence" value="ECO:0007669"/>
    <property type="project" value="UniProtKB-SubCell"/>
</dbReference>
<dbReference type="SMART" id="SM00387">
    <property type="entry name" value="HATPase_c"/>
    <property type="match status" value="1"/>
</dbReference>
<dbReference type="InterPro" id="IPR003661">
    <property type="entry name" value="HisK_dim/P_dom"/>
</dbReference>
<evidence type="ECO:0000256" key="10">
    <source>
        <dbReference type="SAM" id="Phobius"/>
    </source>
</evidence>
<dbReference type="SMART" id="SM00388">
    <property type="entry name" value="HisKA"/>
    <property type="match status" value="1"/>
</dbReference>
<proteinExistence type="predicted"/>
<dbReference type="PANTHER" id="PTHR45436">
    <property type="entry name" value="SENSOR HISTIDINE KINASE YKOH"/>
    <property type="match status" value="1"/>
</dbReference>